<evidence type="ECO:0008006" key="3">
    <source>
        <dbReference type="Google" id="ProtNLM"/>
    </source>
</evidence>
<evidence type="ECO:0000313" key="2">
    <source>
        <dbReference type="Proteomes" id="UP001243844"/>
    </source>
</evidence>
<evidence type="ECO:0000313" key="1">
    <source>
        <dbReference type="EMBL" id="MDQ8937288.1"/>
    </source>
</evidence>
<reference evidence="1" key="1">
    <citation type="submission" date="2023-08" db="EMBL/GenBank/DDBJ databases">
        <title>Emergence of clinically-relevant ST2 carbapenem-resistant Acinetobacter baumannii strains in hospital sewages in Zhejiang, East of China.</title>
        <authorList>
            <person name="Kaichao C."/>
            <person name="Zhang R."/>
        </authorList>
    </citation>
    <scope>NUCLEOTIDE SEQUENCE</scope>
    <source>
        <strain evidence="1">M-RB-37</strain>
    </source>
</reference>
<dbReference type="AlphaFoldDB" id="A0AAW8JCE8"/>
<protein>
    <recommendedName>
        <fullName evidence="3">Trimeric autotransporter adhesin YadA-like stalk domain-containing protein</fullName>
    </recommendedName>
</protein>
<accession>A0AAW8JCE8</accession>
<proteinExistence type="predicted"/>
<dbReference type="Proteomes" id="UP001243844">
    <property type="component" value="Unassembled WGS sequence"/>
</dbReference>
<feature type="non-terminal residue" evidence="1">
    <location>
        <position position="1"/>
    </location>
</feature>
<dbReference type="EMBL" id="JAVIDL010000080">
    <property type="protein sequence ID" value="MDQ8937288.1"/>
    <property type="molecule type" value="Genomic_DNA"/>
</dbReference>
<comment type="caution">
    <text evidence="1">The sequence shown here is derived from an EMBL/GenBank/DDBJ whole genome shotgun (WGS) entry which is preliminary data.</text>
</comment>
<name>A0AAW8JCE8_9GAMM</name>
<sequence>LDGHDIYTVKTATEVDFDKVTVGGVTIDKNSNDITGLSNVDLKAGDFATKGRAATEEQLKLVKDQADKTDDFAVKYDKNTDGTVNRDKVTLGGTQTVSTQDPVTGNITTTGGTSLTNVASAGDYTDVANASNAVNAGDLNNAVNNVSTELTNKGLDFAGNTGSVKKKLGETVTIKGAGTKAD</sequence>
<gene>
    <name evidence="1" type="ORF">RFH47_16400</name>
</gene>
<organism evidence="1 2">
    <name type="scientific">Acinetobacter rudis</name>
    <dbReference type="NCBI Taxonomy" id="632955"/>
    <lineage>
        <taxon>Bacteria</taxon>
        <taxon>Pseudomonadati</taxon>
        <taxon>Pseudomonadota</taxon>
        <taxon>Gammaproteobacteria</taxon>
        <taxon>Moraxellales</taxon>
        <taxon>Moraxellaceae</taxon>
        <taxon>Acinetobacter</taxon>
    </lineage>
</organism>
<feature type="non-terminal residue" evidence="1">
    <location>
        <position position="182"/>
    </location>
</feature>